<name>A0A923RPS4_9FIRM</name>
<feature type="binding site" evidence="14">
    <location>
        <position position="257"/>
    </location>
    <ligand>
        <name>substrate</name>
    </ligand>
</feature>
<evidence type="ECO:0000256" key="10">
    <source>
        <dbReference type="ARBA" id="ARBA00022984"/>
    </source>
</evidence>
<keyword evidence="6" id="KW-0645">Protease</keyword>
<evidence type="ECO:0000256" key="2">
    <source>
        <dbReference type="ARBA" id="ARBA00004752"/>
    </source>
</evidence>
<keyword evidence="7 17" id="KW-0732">Signal</keyword>
<dbReference type="GO" id="GO:0008360">
    <property type="term" value="P:regulation of cell shape"/>
    <property type="evidence" value="ECO:0007669"/>
    <property type="project" value="UniProtKB-KW"/>
</dbReference>
<feature type="region of interest" description="Disordered" evidence="16">
    <location>
        <begin position="32"/>
        <end position="57"/>
    </location>
</feature>
<keyword evidence="10" id="KW-0573">Peptidoglycan synthesis</keyword>
<dbReference type="GO" id="GO:0009002">
    <property type="term" value="F:serine-type D-Ala-D-Ala carboxypeptidase activity"/>
    <property type="evidence" value="ECO:0007669"/>
    <property type="project" value="UniProtKB-EC"/>
</dbReference>
<feature type="domain" description="Peptidase S11 D-Ala-D-Ala carboxypeptidase A C-terminal" evidence="18">
    <location>
        <begin position="310"/>
        <end position="397"/>
    </location>
</feature>
<feature type="chain" id="PRO_5037128414" description="serine-type D-Ala-D-Ala carboxypeptidase" evidence="17">
    <location>
        <begin position="21"/>
        <end position="413"/>
    </location>
</feature>
<dbReference type="InterPro" id="IPR015956">
    <property type="entry name" value="Peniciliin-bd_prot_C_sf"/>
</dbReference>
<dbReference type="Gene3D" id="2.60.410.10">
    <property type="entry name" value="D-Ala-D-Ala carboxypeptidase, C-terminal domain"/>
    <property type="match status" value="1"/>
</dbReference>
<dbReference type="InterPro" id="IPR012338">
    <property type="entry name" value="Beta-lactam/transpept-like"/>
</dbReference>
<dbReference type="GO" id="GO:0009252">
    <property type="term" value="P:peptidoglycan biosynthetic process"/>
    <property type="evidence" value="ECO:0007669"/>
    <property type="project" value="UniProtKB-KW"/>
</dbReference>
<dbReference type="PANTHER" id="PTHR21581:SF6">
    <property type="entry name" value="TRAFFICKING PROTEIN PARTICLE COMPLEX SUBUNIT 12"/>
    <property type="match status" value="1"/>
</dbReference>
<dbReference type="AlphaFoldDB" id="A0A923RPS4"/>
<evidence type="ECO:0000256" key="16">
    <source>
        <dbReference type="SAM" id="MobiDB-lite"/>
    </source>
</evidence>
<dbReference type="Pfam" id="PF00768">
    <property type="entry name" value="Peptidase_S11"/>
    <property type="match status" value="1"/>
</dbReference>
<comment type="pathway">
    <text evidence="2">Cell wall biogenesis; peptidoglycan biosynthesis.</text>
</comment>
<reference evidence="19" key="1">
    <citation type="submission" date="2020-08" db="EMBL/GenBank/DDBJ databases">
        <title>Genome public.</title>
        <authorList>
            <person name="Liu C."/>
            <person name="Sun Q."/>
        </authorList>
    </citation>
    <scope>NUCLEOTIDE SEQUENCE</scope>
    <source>
        <strain evidence="19">NSJ-55</strain>
    </source>
</reference>
<comment type="similarity">
    <text evidence="3 15">Belongs to the peptidase S11 family.</text>
</comment>
<feature type="active site" description="Proton acceptor" evidence="13">
    <location>
        <position position="90"/>
    </location>
</feature>
<evidence type="ECO:0000256" key="1">
    <source>
        <dbReference type="ARBA" id="ARBA00003217"/>
    </source>
</evidence>
<proteinExistence type="inferred from homology"/>
<evidence type="ECO:0000256" key="9">
    <source>
        <dbReference type="ARBA" id="ARBA00022960"/>
    </source>
</evidence>
<evidence type="ECO:0000313" key="19">
    <source>
        <dbReference type="EMBL" id="MBC5687903.1"/>
    </source>
</evidence>
<comment type="caution">
    <text evidence="19">The sequence shown here is derived from an EMBL/GenBank/DDBJ whole genome shotgun (WGS) entry which is preliminary data.</text>
</comment>
<dbReference type="Proteomes" id="UP000652477">
    <property type="component" value="Unassembled WGS sequence"/>
</dbReference>
<feature type="signal peptide" evidence="17">
    <location>
        <begin position="1"/>
        <end position="20"/>
    </location>
</feature>
<dbReference type="PRINTS" id="PR00725">
    <property type="entry name" value="DADACBPTASE1"/>
</dbReference>
<feature type="compositionally biased region" description="Acidic residues" evidence="16">
    <location>
        <begin position="32"/>
        <end position="47"/>
    </location>
</feature>
<dbReference type="SMART" id="SM00936">
    <property type="entry name" value="PBP5_C"/>
    <property type="match status" value="1"/>
</dbReference>
<gene>
    <name evidence="19" type="ORF">H8S37_02975</name>
</gene>
<evidence type="ECO:0000256" key="5">
    <source>
        <dbReference type="ARBA" id="ARBA00022645"/>
    </source>
</evidence>
<comment type="catalytic activity">
    <reaction evidence="12">
        <text>Preferential cleavage: (Ac)2-L-Lys-D-Ala-|-D-Ala. Also transpeptidation of peptidyl-alanyl moieties that are N-acyl substituents of D-alanine.</text>
        <dbReference type="EC" id="3.4.16.4"/>
    </reaction>
</comment>
<evidence type="ECO:0000256" key="14">
    <source>
        <dbReference type="PIRSR" id="PIRSR618044-2"/>
    </source>
</evidence>
<evidence type="ECO:0000256" key="7">
    <source>
        <dbReference type="ARBA" id="ARBA00022729"/>
    </source>
</evidence>
<dbReference type="Pfam" id="PF07943">
    <property type="entry name" value="PBP5_C"/>
    <property type="match status" value="1"/>
</dbReference>
<dbReference type="InterPro" id="IPR012907">
    <property type="entry name" value="Peptidase_S11_C"/>
</dbReference>
<keyword evidence="9" id="KW-0133">Cell shape</keyword>
<evidence type="ECO:0000256" key="8">
    <source>
        <dbReference type="ARBA" id="ARBA00022801"/>
    </source>
</evidence>
<evidence type="ECO:0000256" key="3">
    <source>
        <dbReference type="ARBA" id="ARBA00007164"/>
    </source>
</evidence>
<protein>
    <recommendedName>
        <fullName evidence="4">serine-type D-Ala-D-Ala carboxypeptidase</fullName>
        <ecNumber evidence="4">3.4.16.4</ecNumber>
    </recommendedName>
</protein>
<keyword evidence="8" id="KW-0378">Hydrolase</keyword>
<dbReference type="InterPro" id="IPR037167">
    <property type="entry name" value="Peptidase_S11_C_sf"/>
</dbReference>
<evidence type="ECO:0000256" key="15">
    <source>
        <dbReference type="RuleBase" id="RU004016"/>
    </source>
</evidence>
<dbReference type="GO" id="GO:0071555">
    <property type="term" value="P:cell wall organization"/>
    <property type="evidence" value="ECO:0007669"/>
    <property type="project" value="UniProtKB-KW"/>
</dbReference>
<dbReference type="Gene3D" id="3.40.710.10">
    <property type="entry name" value="DD-peptidase/beta-lactamase superfamily"/>
    <property type="match status" value="1"/>
</dbReference>
<dbReference type="InterPro" id="IPR018044">
    <property type="entry name" value="Peptidase_S11"/>
</dbReference>
<feature type="active site" evidence="13">
    <location>
        <position position="147"/>
    </location>
</feature>
<dbReference type="EMBL" id="JACOPF010000001">
    <property type="protein sequence ID" value="MBC5687903.1"/>
    <property type="molecule type" value="Genomic_DNA"/>
</dbReference>
<evidence type="ECO:0000256" key="6">
    <source>
        <dbReference type="ARBA" id="ARBA00022670"/>
    </source>
</evidence>
<sequence length="413" mass="45141">MKTVLGILLSACLCVQSVYAMPAAPDILYEEEQEETTAETQENEETEESGKQAAGPEVSAPSVILMEASTGTVIYEKDADTARPPASVTKIMTLLLIFDALEEGKISLEEEVTTSEYAASMGGSQVFLEVGEKQTVDTMIKCISVASANDACVAMAEYIAGNEEEFVRQMNERAKELGMENTNFVNCNGLDADGHVTSARDIALMSRELITKYPQIHDYCMVWMENITHTTDKGSSEFGLTNTNKLVRQYEYTTGLKTGSTGDAKFCVSATAEKNEVELIAVVMAAENSKLRFQDATTLLNYGFGKCQVYQDKEPEKMKPVSVEGGVQEKVSCSYADTFSYLDTTGANLNQITKSVDLKEPVKAPLKKGEQIGKVVYKLDGKEIGSVPIIAGENVEKAGVFDYLKDAFRQWCV</sequence>
<dbReference type="RefSeq" id="WP_186874556.1">
    <property type="nucleotide sequence ID" value="NZ_JACOPF010000001.1"/>
</dbReference>
<keyword evidence="11" id="KW-0961">Cell wall biogenesis/degradation</keyword>
<accession>A0A923RPS4</accession>
<dbReference type="EC" id="3.4.16.4" evidence="4"/>
<evidence type="ECO:0000256" key="4">
    <source>
        <dbReference type="ARBA" id="ARBA00012448"/>
    </source>
</evidence>
<organism evidence="19 20">
    <name type="scientific">Mediterraneibacter hominis</name>
    <dbReference type="NCBI Taxonomy" id="2763054"/>
    <lineage>
        <taxon>Bacteria</taxon>
        <taxon>Bacillati</taxon>
        <taxon>Bacillota</taxon>
        <taxon>Clostridia</taxon>
        <taxon>Lachnospirales</taxon>
        <taxon>Lachnospiraceae</taxon>
        <taxon>Mediterraneibacter</taxon>
    </lineage>
</organism>
<keyword evidence="20" id="KW-1185">Reference proteome</keyword>
<evidence type="ECO:0000313" key="20">
    <source>
        <dbReference type="Proteomes" id="UP000652477"/>
    </source>
</evidence>
<keyword evidence="5 19" id="KW-0121">Carboxypeptidase</keyword>
<evidence type="ECO:0000256" key="11">
    <source>
        <dbReference type="ARBA" id="ARBA00023316"/>
    </source>
</evidence>
<dbReference type="PANTHER" id="PTHR21581">
    <property type="entry name" value="D-ALANYL-D-ALANINE CARBOXYPEPTIDASE"/>
    <property type="match status" value="1"/>
</dbReference>
<dbReference type="SUPFAM" id="SSF69189">
    <property type="entry name" value="Penicillin-binding protein associated domain"/>
    <property type="match status" value="1"/>
</dbReference>
<feature type="active site" description="Acyl-ester intermediate" evidence="13">
    <location>
        <position position="87"/>
    </location>
</feature>
<evidence type="ECO:0000259" key="18">
    <source>
        <dbReference type="SMART" id="SM00936"/>
    </source>
</evidence>
<dbReference type="GO" id="GO:0006508">
    <property type="term" value="P:proteolysis"/>
    <property type="evidence" value="ECO:0007669"/>
    <property type="project" value="UniProtKB-KW"/>
</dbReference>
<evidence type="ECO:0000256" key="12">
    <source>
        <dbReference type="ARBA" id="ARBA00034000"/>
    </source>
</evidence>
<comment type="function">
    <text evidence="1">Removes C-terminal D-alanyl residues from sugar-peptide cell wall precursors.</text>
</comment>
<dbReference type="InterPro" id="IPR001967">
    <property type="entry name" value="Peptidase_S11_N"/>
</dbReference>
<evidence type="ECO:0000256" key="13">
    <source>
        <dbReference type="PIRSR" id="PIRSR618044-1"/>
    </source>
</evidence>
<dbReference type="SUPFAM" id="SSF56601">
    <property type="entry name" value="beta-lactamase/transpeptidase-like"/>
    <property type="match status" value="1"/>
</dbReference>
<evidence type="ECO:0000256" key="17">
    <source>
        <dbReference type="SAM" id="SignalP"/>
    </source>
</evidence>